<protein>
    <submittedName>
        <fullName evidence="2">Uncharacterized protein</fullName>
    </submittedName>
</protein>
<evidence type="ECO:0000313" key="5">
    <source>
        <dbReference type="Proteomes" id="UP000639772"/>
    </source>
</evidence>
<evidence type="ECO:0000256" key="1">
    <source>
        <dbReference type="SAM" id="MobiDB-lite"/>
    </source>
</evidence>
<feature type="compositionally biased region" description="Basic and acidic residues" evidence="1">
    <location>
        <begin position="262"/>
        <end position="280"/>
    </location>
</feature>
<feature type="region of interest" description="Disordered" evidence="1">
    <location>
        <begin position="254"/>
        <end position="280"/>
    </location>
</feature>
<reference evidence="4 5" key="1">
    <citation type="journal article" date="2020" name="Nat. Food">
        <title>A phased Vanilla planifolia genome enables genetic improvement of flavour and production.</title>
        <authorList>
            <person name="Hasing T."/>
            <person name="Tang H."/>
            <person name="Brym M."/>
            <person name="Khazi F."/>
            <person name="Huang T."/>
            <person name="Chambers A.H."/>
        </authorList>
    </citation>
    <scope>NUCLEOTIDE SEQUENCE [LARGE SCALE GENOMIC DNA]</scope>
    <source>
        <tissue evidence="2">Leaf</tissue>
    </source>
</reference>
<dbReference type="EMBL" id="JADCNM010000578">
    <property type="protein sequence ID" value="KAG0446433.1"/>
    <property type="molecule type" value="Genomic_DNA"/>
</dbReference>
<gene>
    <name evidence="3" type="ORF">HPP92_028834</name>
    <name evidence="2" type="ORF">HPP92_028845</name>
</gene>
<comment type="caution">
    <text evidence="2">The sequence shown here is derived from an EMBL/GenBank/DDBJ whole genome shotgun (WGS) entry which is preliminary data.</text>
</comment>
<sequence length="280" mass="30727">MAALGLQGIATLTNSTAMTHIEACHNLTDSPKEAKKVDISRPASEDKTHLIKTKTFLSETRGMLTNHLTLTKRSEFHDTTDYIKLGRTNDQDCLTRGGIASLKMTKKIQYQFPRPETALAEELGISEAGWREVTSLESCPSKSSNCSCSSGDTMSASSGLILFKKSHTVVNAIFSSHTATLSIECHRIGSKRRQDIKFCFRERVTTVAGRSSASTKRKPCLPESQMILQPGMARQPDEQRPGLELAGEAAGNAQLVIPGKNASEKDSISRNWRAEMGRRQ</sequence>
<keyword evidence="4" id="KW-1185">Reference proteome</keyword>
<proteinExistence type="predicted"/>
<evidence type="ECO:0000313" key="3">
    <source>
        <dbReference type="EMBL" id="KAG0446440.1"/>
    </source>
</evidence>
<name>A0A835P7P3_VANPL</name>
<accession>A0A835P7P3</accession>
<dbReference type="Proteomes" id="UP000639772">
    <property type="component" value="Unassembled WGS sequence"/>
</dbReference>
<dbReference type="EMBL" id="JADCNL010000577">
    <property type="protein sequence ID" value="KAG0446440.1"/>
    <property type="molecule type" value="Genomic_DNA"/>
</dbReference>
<evidence type="ECO:0000313" key="2">
    <source>
        <dbReference type="EMBL" id="KAG0446433.1"/>
    </source>
</evidence>
<dbReference type="Proteomes" id="UP000636800">
    <property type="component" value="Unassembled WGS sequence"/>
</dbReference>
<organism evidence="2 5">
    <name type="scientific">Vanilla planifolia</name>
    <name type="common">Vanilla</name>
    <dbReference type="NCBI Taxonomy" id="51239"/>
    <lineage>
        <taxon>Eukaryota</taxon>
        <taxon>Viridiplantae</taxon>
        <taxon>Streptophyta</taxon>
        <taxon>Embryophyta</taxon>
        <taxon>Tracheophyta</taxon>
        <taxon>Spermatophyta</taxon>
        <taxon>Magnoliopsida</taxon>
        <taxon>Liliopsida</taxon>
        <taxon>Asparagales</taxon>
        <taxon>Orchidaceae</taxon>
        <taxon>Vanilloideae</taxon>
        <taxon>Vanilleae</taxon>
        <taxon>Vanilla</taxon>
    </lineage>
</organism>
<evidence type="ECO:0000313" key="4">
    <source>
        <dbReference type="Proteomes" id="UP000636800"/>
    </source>
</evidence>
<dbReference type="AlphaFoldDB" id="A0A835P7P3"/>